<gene>
    <name evidence="3" type="ORF">HMPREF0971_01689</name>
</gene>
<feature type="transmembrane region" description="Helical" evidence="1">
    <location>
        <begin position="38"/>
        <end position="60"/>
    </location>
</feature>
<evidence type="ECO:0000259" key="2">
    <source>
        <dbReference type="Pfam" id="PF06889"/>
    </source>
</evidence>
<dbReference type="Pfam" id="PF06889">
    <property type="entry name" value="DUF1266"/>
    <property type="match status" value="1"/>
</dbReference>
<reference evidence="3 4" key="1">
    <citation type="submission" date="2009-11" db="EMBL/GenBank/DDBJ databases">
        <authorList>
            <person name="Weinstock G."/>
            <person name="Sodergren E."/>
            <person name="Clifton S."/>
            <person name="Fulton L."/>
            <person name="Fulton B."/>
            <person name="Courtney L."/>
            <person name="Fronick C."/>
            <person name="Harrison M."/>
            <person name="Strong C."/>
            <person name="Farmer C."/>
            <person name="Delahaunty K."/>
            <person name="Markovic C."/>
            <person name="Hall O."/>
            <person name="Minx P."/>
            <person name="Tomlinson C."/>
            <person name="Mitreva M."/>
            <person name="Nelson J."/>
            <person name="Hou S."/>
            <person name="Wollam A."/>
            <person name="Pepin K.H."/>
            <person name="Johnson M."/>
            <person name="Bhonagiri V."/>
            <person name="Nash W.E."/>
            <person name="Warren W."/>
            <person name="Chinwalla A."/>
            <person name="Mardis E.R."/>
            <person name="Wilson R.K."/>
        </authorList>
    </citation>
    <scope>NUCLEOTIDE SEQUENCE [LARGE SCALE GENOMIC DNA]</scope>
    <source>
        <strain evidence="3 4">F0302</strain>
    </source>
</reference>
<dbReference type="EMBL" id="ACUZ02000031">
    <property type="protein sequence ID" value="EFB31940.1"/>
    <property type="molecule type" value="Genomic_DNA"/>
</dbReference>
<keyword evidence="1" id="KW-1133">Transmembrane helix</keyword>
<feature type="domain" description="DUF1266" evidence="2">
    <location>
        <begin position="120"/>
        <end position="299"/>
    </location>
</feature>
<keyword evidence="1" id="KW-0472">Membrane</keyword>
<protein>
    <recommendedName>
        <fullName evidence="2">DUF1266 domain-containing protein</fullName>
    </recommendedName>
</protein>
<dbReference type="STRING" id="649760.HMPREF0971_01689"/>
<dbReference type="RefSeq" id="WP_004373162.1">
    <property type="nucleotide sequence ID" value="NZ_GG703885.1"/>
</dbReference>
<organism evidence="3 4">
    <name type="scientific">Segatella oris F0302</name>
    <dbReference type="NCBI Taxonomy" id="649760"/>
    <lineage>
        <taxon>Bacteria</taxon>
        <taxon>Pseudomonadati</taxon>
        <taxon>Bacteroidota</taxon>
        <taxon>Bacteroidia</taxon>
        <taxon>Bacteroidales</taxon>
        <taxon>Prevotellaceae</taxon>
        <taxon>Segatella</taxon>
    </lineage>
</organism>
<proteinExistence type="predicted"/>
<dbReference type="Proteomes" id="UP000004079">
    <property type="component" value="Unassembled WGS sequence"/>
</dbReference>
<dbReference type="HOGENOM" id="CLU_080149_0_0_10"/>
<keyword evidence="1" id="KW-0812">Transmembrane</keyword>
<evidence type="ECO:0000313" key="3">
    <source>
        <dbReference type="EMBL" id="EFB31940.1"/>
    </source>
</evidence>
<accession>D1QRT3</accession>
<evidence type="ECO:0000313" key="4">
    <source>
        <dbReference type="Proteomes" id="UP000004079"/>
    </source>
</evidence>
<comment type="caution">
    <text evidence="3">The sequence shown here is derived from an EMBL/GenBank/DDBJ whole genome shotgun (WGS) entry which is preliminary data.</text>
</comment>
<name>D1QRT3_9BACT</name>
<dbReference type="AlphaFoldDB" id="D1QRT3"/>
<dbReference type="InterPro" id="IPR009677">
    <property type="entry name" value="DUF1266"/>
</dbReference>
<evidence type="ECO:0000256" key="1">
    <source>
        <dbReference type="SAM" id="Phobius"/>
    </source>
</evidence>
<sequence length="301" mass="34883">MIKKTTTILLPLLCFTAQYAEAFKITAKRAEAPVSSSYTTLWFILAFGGVFLLITLYNHWSKVKMLFRMFGGSFRMEKDTSLTEEQQRKMLLSGIYSVQKSSFMNVIKTGMGREERRELLSRAYGITGSETAKDMLDYFKNTGSRRFFPQVAEALKLKNKPAIQQYLNDTFEDSEEARNCWEQVQFAFESVEPLMKEQIIRDENDFIRIGPDAWDAGRLVFVARMCAEEGWITEEELWNYVDAADEIAHRTLTSWEDFGKSYIIGRCLWCGTANYFEVMAGYAKKMYTNPKSPWKTFPFAK</sequence>